<dbReference type="EMBL" id="JAAZQQ010000001">
    <property type="protein sequence ID" value="NKX42980.1"/>
    <property type="molecule type" value="Genomic_DNA"/>
</dbReference>
<evidence type="ECO:0000313" key="2">
    <source>
        <dbReference type="EMBL" id="NKX42980.1"/>
    </source>
</evidence>
<dbReference type="Proteomes" id="UP000526408">
    <property type="component" value="Unassembled WGS sequence"/>
</dbReference>
<dbReference type="Pfam" id="PF20078">
    <property type="entry name" value="DUF6473"/>
    <property type="match status" value="1"/>
</dbReference>
<feature type="domain" description="DUF6473" evidence="1">
    <location>
        <begin position="1"/>
        <end position="270"/>
    </location>
</feature>
<accession>A0A7X6GV76</accession>
<sequence length="272" mass="29138">MSFEQRGPLPLDYQPVSYPGSVLRFRGPGHALEPPYVLCLGGTETFGRFIPLPYATQLDAALPAAVVNMGVMNAGLDVLMHDPAIRAATAGAAAVVLQVTGAQNMSNRFYAVHPRRNDRFVKATAILRTVYRDVDFTEFHYTRHLLTHLRALSADRFGIVEAELRTAWVARMKGFLGRTAAPVHLMWLSRRAPGDAPPAGGLGADPVLVTAAMLEEVTPLAASLTVAVAPPAEGPAATRGMFYAPREEAAARALPGPEAHDLAAALLRDRLG</sequence>
<gene>
    <name evidence="2" type="ORF">HCU73_00125</name>
</gene>
<organism evidence="2 3">
    <name type="scientific">Roseicyclus persicicus</name>
    <dbReference type="NCBI Taxonomy" id="2650661"/>
    <lineage>
        <taxon>Bacteria</taxon>
        <taxon>Pseudomonadati</taxon>
        <taxon>Pseudomonadota</taxon>
        <taxon>Alphaproteobacteria</taxon>
        <taxon>Rhodobacterales</taxon>
        <taxon>Roseobacteraceae</taxon>
        <taxon>Roseicyclus</taxon>
    </lineage>
</organism>
<proteinExistence type="predicted"/>
<dbReference type="InterPro" id="IPR045524">
    <property type="entry name" value="DUF6473"/>
</dbReference>
<reference evidence="2 3" key="1">
    <citation type="submission" date="2020-04" db="EMBL/GenBank/DDBJ databases">
        <authorList>
            <person name="Yoon J."/>
        </authorList>
    </citation>
    <scope>NUCLEOTIDE SEQUENCE [LARGE SCALE GENOMIC DNA]</scope>
    <source>
        <strain evidence="2 3">KMU-115</strain>
    </source>
</reference>
<dbReference type="AlphaFoldDB" id="A0A7X6GV76"/>
<dbReference type="RefSeq" id="WP_168621385.1">
    <property type="nucleotide sequence ID" value="NZ_JAAZQQ010000001.1"/>
</dbReference>
<comment type="caution">
    <text evidence="2">The sequence shown here is derived from an EMBL/GenBank/DDBJ whole genome shotgun (WGS) entry which is preliminary data.</text>
</comment>
<keyword evidence="3" id="KW-1185">Reference proteome</keyword>
<protein>
    <recommendedName>
        <fullName evidence="1">DUF6473 domain-containing protein</fullName>
    </recommendedName>
</protein>
<name>A0A7X6GV76_9RHOB</name>
<evidence type="ECO:0000313" key="3">
    <source>
        <dbReference type="Proteomes" id="UP000526408"/>
    </source>
</evidence>
<evidence type="ECO:0000259" key="1">
    <source>
        <dbReference type="Pfam" id="PF20078"/>
    </source>
</evidence>